<dbReference type="PRINTS" id="PR00039">
    <property type="entry name" value="HTHLYSR"/>
</dbReference>
<evidence type="ECO:0000313" key="7">
    <source>
        <dbReference type="EMBL" id="MFC0314666.1"/>
    </source>
</evidence>
<evidence type="ECO:0000256" key="2">
    <source>
        <dbReference type="ARBA" id="ARBA00023015"/>
    </source>
</evidence>
<dbReference type="PROSITE" id="PS50931">
    <property type="entry name" value="HTH_LYSR"/>
    <property type="match status" value="1"/>
</dbReference>
<keyword evidence="2" id="KW-0805">Transcription regulation</keyword>
<proteinExistence type="inferred from homology"/>
<sequence>MIDVSLAELHYVAVLARELSFTRAAAAIPMAQPALSQAISRIERRLGVVLFLRTSRKVEPTPAGAVLAERAEAILGDVRTALSDTRLAGESRRLRVHVTEQSLQVARAATAAIRGTVAVPVEQLTAPWESVGPALLAGDLDLAIGPRVIGPGISSVRLRSETVGAVVSADHPLADAGAVSFAELADFPVVSIDRGLSSWDRTVQRWFELEGLEPQWTRSTAFGAVAGTDLVADGRAVLFALESVAYEQARGRRFLLLDPPRQADWFLSHRGDADQLPVVAAAVRAAIDGVATLPPALTGIL</sequence>
<evidence type="ECO:0000313" key="8">
    <source>
        <dbReference type="Proteomes" id="UP001589783"/>
    </source>
</evidence>
<dbReference type="InterPro" id="IPR036388">
    <property type="entry name" value="WH-like_DNA-bd_sf"/>
</dbReference>
<keyword evidence="5" id="KW-0804">Transcription</keyword>
<dbReference type="Pfam" id="PF00126">
    <property type="entry name" value="HTH_1"/>
    <property type="match status" value="1"/>
</dbReference>
<reference evidence="7 8" key="1">
    <citation type="submission" date="2024-09" db="EMBL/GenBank/DDBJ databases">
        <authorList>
            <person name="Sun Q."/>
            <person name="Mori K."/>
        </authorList>
    </citation>
    <scope>NUCLEOTIDE SEQUENCE [LARGE SCALE GENOMIC DNA]</scope>
    <source>
        <strain evidence="7 8">CCM 7957</strain>
    </source>
</reference>
<evidence type="ECO:0000256" key="1">
    <source>
        <dbReference type="ARBA" id="ARBA00009437"/>
    </source>
</evidence>
<gene>
    <name evidence="7" type="ORF">ACFFJD_07350</name>
</gene>
<keyword evidence="4" id="KW-0010">Activator</keyword>
<name>A0ABV6H7C8_9ACTN</name>
<dbReference type="InterPro" id="IPR000847">
    <property type="entry name" value="LysR_HTH_N"/>
</dbReference>
<dbReference type="Proteomes" id="UP001589783">
    <property type="component" value="Unassembled WGS sequence"/>
</dbReference>
<dbReference type="SUPFAM" id="SSF53850">
    <property type="entry name" value="Periplasmic binding protein-like II"/>
    <property type="match status" value="1"/>
</dbReference>
<dbReference type="InterPro" id="IPR036390">
    <property type="entry name" value="WH_DNA-bd_sf"/>
</dbReference>
<dbReference type="CDD" id="cd05466">
    <property type="entry name" value="PBP2_LTTR_substrate"/>
    <property type="match status" value="1"/>
</dbReference>
<dbReference type="RefSeq" id="WP_382362638.1">
    <property type="nucleotide sequence ID" value="NZ_JBHLWV010000016.1"/>
</dbReference>
<accession>A0ABV6H7C8</accession>
<keyword evidence="8" id="KW-1185">Reference proteome</keyword>
<evidence type="ECO:0000256" key="4">
    <source>
        <dbReference type="ARBA" id="ARBA00023159"/>
    </source>
</evidence>
<organism evidence="7 8">
    <name type="scientific">Gordonia phosphorivorans</name>
    <dbReference type="NCBI Taxonomy" id="1056982"/>
    <lineage>
        <taxon>Bacteria</taxon>
        <taxon>Bacillati</taxon>
        <taxon>Actinomycetota</taxon>
        <taxon>Actinomycetes</taxon>
        <taxon>Mycobacteriales</taxon>
        <taxon>Gordoniaceae</taxon>
        <taxon>Gordonia</taxon>
    </lineage>
</organism>
<dbReference type="Gene3D" id="3.40.190.290">
    <property type="match status" value="1"/>
</dbReference>
<dbReference type="EMBL" id="JBHLWV010000016">
    <property type="protein sequence ID" value="MFC0314666.1"/>
    <property type="molecule type" value="Genomic_DNA"/>
</dbReference>
<dbReference type="PANTHER" id="PTHR30346:SF28">
    <property type="entry name" value="HTH-TYPE TRANSCRIPTIONAL REGULATOR CYNR"/>
    <property type="match status" value="1"/>
</dbReference>
<dbReference type="InterPro" id="IPR005119">
    <property type="entry name" value="LysR_subst-bd"/>
</dbReference>
<dbReference type="Pfam" id="PF03466">
    <property type="entry name" value="LysR_substrate"/>
    <property type="match status" value="1"/>
</dbReference>
<comment type="similarity">
    <text evidence="1">Belongs to the LysR transcriptional regulatory family.</text>
</comment>
<protein>
    <submittedName>
        <fullName evidence="7">LysR family transcriptional regulator</fullName>
    </submittedName>
</protein>
<comment type="caution">
    <text evidence="7">The sequence shown here is derived from an EMBL/GenBank/DDBJ whole genome shotgun (WGS) entry which is preliminary data.</text>
</comment>
<dbReference type="Gene3D" id="1.10.10.10">
    <property type="entry name" value="Winged helix-like DNA-binding domain superfamily/Winged helix DNA-binding domain"/>
    <property type="match status" value="1"/>
</dbReference>
<feature type="domain" description="HTH lysR-type" evidence="6">
    <location>
        <begin position="4"/>
        <end position="61"/>
    </location>
</feature>
<evidence type="ECO:0000256" key="3">
    <source>
        <dbReference type="ARBA" id="ARBA00023125"/>
    </source>
</evidence>
<keyword evidence="3" id="KW-0238">DNA-binding</keyword>
<evidence type="ECO:0000256" key="5">
    <source>
        <dbReference type="ARBA" id="ARBA00023163"/>
    </source>
</evidence>
<evidence type="ECO:0000259" key="6">
    <source>
        <dbReference type="PROSITE" id="PS50931"/>
    </source>
</evidence>
<dbReference type="SUPFAM" id="SSF46785">
    <property type="entry name" value="Winged helix' DNA-binding domain"/>
    <property type="match status" value="1"/>
</dbReference>
<dbReference type="PANTHER" id="PTHR30346">
    <property type="entry name" value="TRANSCRIPTIONAL DUAL REGULATOR HCAR-RELATED"/>
    <property type="match status" value="1"/>
</dbReference>